<proteinExistence type="inferred from homology"/>
<dbReference type="PANTHER" id="PTHR23419:SF8">
    <property type="entry name" value="FI09726P"/>
    <property type="match status" value="1"/>
</dbReference>
<dbReference type="GO" id="GO:0005507">
    <property type="term" value="F:copper ion binding"/>
    <property type="evidence" value="ECO:0007669"/>
    <property type="project" value="TreeGrafter"/>
</dbReference>
<reference evidence="2 3" key="1">
    <citation type="journal article" date="2011" name="Stand. Genomic Sci.">
        <title>Complete genome sequence of the hyperthermophilic chemolithoautotroph Pyrolobus fumarii type strain (1A).</title>
        <authorList>
            <person name="Anderson I."/>
            <person name="Goker M."/>
            <person name="Nolan M."/>
            <person name="Lucas S."/>
            <person name="Hammon N."/>
            <person name="Deshpande S."/>
            <person name="Cheng J.F."/>
            <person name="Tapia R."/>
            <person name="Han C."/>
            <person name="Goodwin L."/>
            <person name="Pitluck S."/>
            <person name="Huntemann M."/>
            <person name="Liolios K."/>
            <person name="Ivanova N."/>
            <person name="Pagani I."/>
            <person name="Mavromatis K."/>
            <person name="Ovchinikova G."/>
            <person name="Pati A."/>
            <person name="Chen A."/>
            <person name="Palaniappan K."/>
            <person name="Land M."/>
            <person name="Hauser L."/>
            <person name="Brambilla E.M."/>
            <person name="Huber H."/>
            <person name="Yasawong M."/>
            <person name="Rohde M."/>
            <person name="Spring S."/>
            <person name="Abt B."/>
            <person name="Sikorski J."/>
            <person name="Wirth R."/>
            <person name="Detter J.C."/>
            <person name="Woyke T."/>
            <person name="Bristow J."/>
            <person name="Eisen J.A."/>
            <person name="Markowitz V."/>
            <person name="Hugenholtz P."/>
            <person name="Kyrpides N.C."/>
            <person name="Klenk H.P."/>
            <person name="Lapidus A."/>
        </authorList>
    </citation>
    <scope>NUCLEOTIDE SEQUENCE [LARGE SCALE GENOMIC DNA]</scope>
    <source>
        <strain evidence="3">DSM 11204 / 1A</strain>
    </source>
</reference>
<dbReference type="RefSeq" id="WP_014027054.1">
    <property type="nucleotide sequence ID" value="NC_015931.1"/>
</dbReference>
<dbReference type="eggNOG" id="arCOG04231">
    <property type="taxonomic scope" value="Archaea"/>
</dbReference>
<evidence type="ECO:0000256" key="1">
    <source>
        <dbReference type="ARBA" id="ARBA00010169"/>
    </source>
</evidence>
<dbReference type="InParanoid" id="G0EHM4"/>
<sequence>MSVVVVFITAPKGKGEEIAGKIIESRLAACANVISGVKSVYWWKGKVERDEEDLIVLKTVEERLDELIEFVKRVHPYEVPEVIAVKVVKGLQEYLVWVENEVREA</sequence>
<dbReference type="InterPro" id="IPR004323">
    <property type="entry name" value="Ion_tolerance_CutA"/>
</dbReference>
<dbReference type="Proteomes" id="UP000001037">
    <property type="component" value="Chromosome"/>
</dbReference>
<dbReference type="PANTHER" id="PTHR23419">
    <property type="entry name" value="DIVALENT CATION TOLERANCE CUTA-RELATED"/>
    <property type="match status" value="1"/>
</dbReference>
<accession>G0EHM4</accession>
<evidence type="ECO:0000313" key="2">
    <source>
        <dbReference type="EMBL" id="AEM39377.1"/>
    </source>
</evidence>
<gene>
    <name evidence="2" type="ordered locus">Pyrfu_1520</name>
</gene>
<dbReference type="STRING" id="694429.Pyrfu_1520"/>
<protein>
    <submittedName>
        <fullName evidence="2">CutA1 divalent ion tolerance protein</fullName>
    </submittedName>
</protein>
<dbReference type="Pfam" id="PF03091">
    <property type="entry name" value="CutA1"/>
    <property type="match status" value="1"/>
</dbReference>
<keyword evidence="3" id="KW-1185">Reference proteome</keyword>
<dbReference type="InterPro" id="IPR015867">
    <property type="entry name" value="N-reg_PII/ATP_PRibTrfase_C"/>
</dbReference>
<organism evidence="2 3">
    <name type="scientific">Pyrolobus fumarii (strain DSM 11204 / 1A)</name>
    <dbReference type="NCBI Taxonomy" id="694429"/>
    <lineage>
        <taxon>Archaea</taxon>
        <taxon>Thermoproteota</taxon>
        <taxon>Thermoprotei</taxon>
        <taxon>Desulfurococcales</taxon>
        <taxon>Pyrodictiaceae</taxon>
        <taxon>Pyrolobus</taxon>
    </lineage>
</organism>
<dbReference type="KEGG" id="pfm:Pyrfu_1520"/>
<dbReference type="InterPro" id="IPR011322">
    <property type="entry name" value="N-reg_PII-like_a/b"/>
</dbReference>
<comment type="similarity">
    <text evidence="1">Belongs to the CutA family.</text>
</comment>
<dbReference type="OrthoDB" id="8015at2157"/>
<dbReference type="SUPFAM" id="SSF54913">
    <property type="entry name" value="GlnB-like"/>
    <property type="match status" value="1"/>
</dbReference>
<dbReference type="AlphaFoldDB" id="G0EHM4"/>
<dbReference type="EMBL" id="CP002838">
    <property type="protein sequence ID" value="AEM39377.1"/>
    <property type="molecule type" value="Genomic_DNA"/>
</dbReference>
<dbReference type="HOGENOM" id="CLU_098807_3_1_2"/>
<name>G0EHM4_PYRF1</name>
<dbReference type="GO" id="GO:0010038">
    <property type="term" value="P:response to metal ion"/>
    <property type="evidence" value="ECO:0007669"/>
    <property type="project" value="InterPro"/>
</dbReference>
<evidence type="ECO:0000313" key="3">
    <source>
        <dbReference type="Proteomes" id="UP000001037"/>
    </source>
</evidence>
<dbReference type="GeneID" id="11138707"/>
<dbReference type="Gene3D" id="3.30.70.120">
    <property type="match status" value="1"/>
</dbReference>